<evidence type="ECO:0000313" key="1">
    <source>
        <dbReference type="EMBL" id="MBU5336264.1"/>
    </source>
</evidence>
<gene>
    <name evidence="1" type="ORF">KQI20_07410</name>
</gene>
<dbReference type="RefSeq" id="WP_216569391.1">
    <property type="nucleotide sequence ID" value="NZ_JAHLOQ010000017.1"/>
</dbReference>
<name>A0ABS6DWS7_9FIRM</name>
<dbReference type="Proteomes" id="UP001196301">
    <property type="component" value="Unassembled WGS sequence"/>
</dbReference>
<comment type="caution">
    <text evidence="1">The sequence shown here is derived from an EMBL/GenBank/DDBJ whole genome shotgun (WGS) entry which is preliminary data.</text>
</comment>
<dbReference type="EMBL" id="JAHLOQ010000017">
    <property type="protein sequence ID" value="MBU5336264.1"/>
    <property type="molecule type" value="Genomic_DNA"/>
</dbReference>
<sequence length="81" mass="9317">MRSYNNILQDVNSGKDVDPKELKMALLLADNQLVLSNLDILKCLDSHYDRKLLEGEIGKNRNTRNLHKQIDIDKALEINNL</sequence>
<evidence type="ECO:0000313" key="2">
    <source>
        <dbReference type="Proteomes" id="UP001196301"/>
    </source>
</evidence>
<keyword evidence="2" id="KW-1185">Reference proteome</keyword>
<accession>A0ABS6DWS7</accession>
<protein>
    <submittedName>
        <fullName evidence="1">Uncharacterized protein</fullName>
    </submittedName>
</protein>
<organism evidence="1 2">
    <name type="scientific">Intestinibacter bartlettii</name>
    <dbReference type="NCBI Taxonomy" id="261299"/>
    <lineage>
        <taxon>Bacteria</taxon>
        <taxon>Bacillati</taxon>
        <taxon>Bacillota</taxon>
        <taxon>Clostridia</taxon>
        <taxon>Peptostreptococcales</taxon>
        <taxon>Peptostreptococcaceae</taxon>
        <taxon>Intestinibacter</taxon>
    </lineage>
</organism>
<reference evidence="1 2" key="1">
    <citation type="submission" date="2021-06" db="EMBL/GenBank/DDBJ databases">
        <authorList>
            <person name="Sun Q."/>
            <person name="Li D."/>
        </authorList>
    </citation>
    <scope>NUCLEOTIDE SEQUENCE [LARGE SCALE GENOMIC DNA]</scope>
    <source>
        <strain evidence="1 2">N19</strain>
    </source>
</reference>
<proteinExistence type="predicted"/>